<evidence type="ECO:0000256" key="1">
    <source>
        <dbReference type="SAM" id="MobiDB-lite"/>
    </source>
</evidence>
<evidence type="ECO:0000313" key="2">
    <source>
        <dbReference type="EMBL" id="CAH1775323.1"/>
    </source>
</evidence>
<comment type="caution">
    <text evidence="2">The sequence shown here is derived from an EMBL/GenBank/DDBJ whole genome shotgun (WGS) entry which is preliminary data.</text>
</comment>
<feature type="region of interest" description="Disordered" evidence="1">
    <location>
        <begin position="149"/>
        <end position="189"/>
    </location>
</feature>
<organism evidence="2 3">
    <name type="scientific">Owenia fusiformis</name>
    <name type="common">Polychaete worm</name>
    <dbReference type="NCBI Taxonomy" id="6347"/>
    <lineage>
        <taxon>Eukaryota</taxon>
        <taxon>Metazoa</taxon>
        <taxon>Spiralia</taxon>
        <taxon>Lophotrochozoa</taxon>
        <taxon>Annelida</taxon>
        <taxon>Polychaeta</taxon>
        <taxon>Sedentaria</taxon>
        <taxon>Canalipalpata</taxon>
        <taxon>Sabellida</taxon>
        <taxon>Oweniida</taxon>
        <taxon>Oweniidae</taxon>
        <taxon>Owenia</taxon>
    </lineage>
</organism>
<proteinExistence type="predicted"/>
<name>A0A8S4N4M3_OWEFU</name>
<dbReference type="EMBL" id="CAIIXF020000001">
    <property type="protein sequence ID" value="CAH1775323.1"/>
    <property type="molecule type" value="Genomic_DNA"/>
</dbReference>
<sequence>MATREYISSKWNMEEVYLPYNRFSSLHSNRVESSGHTQEDNKILKRVRFQFDEASTIHHDDIRTANSPEDVFIGNNAKDPGSGTYLDRLIEHYLYQTRPTVSGNNFGIRSCQCCLERNRDMNCNLEHNLHNEFNTNDPVGKHRAIGLRSSPKGHTHIDDNERSHDSQWSTIPGPVESPTSTVHPAEDQTKNSYFTERLSTTSHYPDLGYRSVQYLTHPEFAINTDNTYYFQKSLDPDILAADTNYNNNMEKLAYTIKHLELS</sequence>
<accession>A0A8S4N4M3</accession>
<gene>
    <name evidence="2" type="ORF">OFUS_LOCUS2644</name>
</gene>
<dbReference type="AlphaFoldDB" id="A0A8S4N4M3"/>
<keyword evidence="3" id="KW-1185">Reference proteome</keyword>
<dbReference type="Proteomes" id="UP000749559">
    <property type="component" value="Unassembled WGS sequence"/>
</dbReference>
<reference evidence="2" key="1">
    <citation type="submission" date="2022-03" db="EMBL/GenBank/DDBJ databases">
        <authorList>
            <person name="Martin C."/>
        </authorList>
    </citation>
    <scope>NUCLEOTIDE SEQUENCE</scope>
</reference>
<feature type="compositionally biased region" description="Basic and acidic residues" evidence="1">
    <location>
        <begin position="155"/>
        <end position="165"/>
    </location>
</feature>
<protein>
    <submittedName>
        <fullName evidence="2">Uncharacterized protein</fullName>
    </submittedName>
</protein>
<evidence type="ECO:0000313" key="3">
    <source>
        <dbReference type="Proteomes" id="UP000749559"/>
    </source>
</evidence>